<dbReference type="Pfam" id="PF00361">
    <property type="entry name" value="Proton_antipo_M"/>
    <property type="match status" value="1"/>
</dbReference>
<dbReference type="GO" id="GO:0003954">
    <property type="term" value="F:NADH dehydrogenase activity"/>
    <property type="evidence" value="ECO:0007669"/>
    <property type="project" value="TreeGrafter"/>
</dbReference>
<evidence type="ECO:0000313" key="12">
    <source>
        <dbReference type="EMBL" id="AKF78548.1"/>
    </source>
</evidence>
<gene>
    <name evidence="12" type="primary">ND4</name>
</gene>
<evidence type="ECO:0000256" key="3">
    <source>
        <dbReference type="ARBA" id="ARBA00009025"/>
    </source>
</evidence>
<keyword evidence="6 10" id="KW-0812">Transmembrane</keyword>
<feature type="transmembrane region" description="Helical" evidence="10">
    <location>
        <begin position="173"/>
        <end position="195"/>
    </location>
</feature>
<dbReference type="RefSeq" id="YP_009139539.1">
    <property type="nucleotide sequence ID" value="NC_027100.1"/>
</dbReference>
<evidence type="ECO:0000259" key="11">
    <source>
        <dbReference type="Pfam" id="PF00361"/>
    </source>
</evidence>
<dbReference type="EC" id="7.1.1.2" evidence="4 10"/>
<keyword evidence="7 10" id="KW-1133">Transmembrane helix</keyword>
<keyword evidence="8 10" id="KW-0472">Membrane</keyword>
<feature type="transmembrane region" description="Helical" evidence="10">
    <location>
        <begin position="36"/>
        <end position="55"/>
    </location>
</feature>
<proteinExistence type="inferred from homology"/>
<dbReference type="GO" id="GO:0048039">
    <property type="term" value="F:ubiquinone binding"/>
    <property type="evidence" value="ECO:0007669"/>
    <property type="project" value="TreeGrafter"/>
</dbReference>
<keyword evidence="10" id="KW-0679">Respiratory chain</keyword>
<dbReference type="NCBIfam" id="TIGR01972">
    <property type="entry name" value="NDH_I_M"/>
    <property type="match status" value="1"/>
</dbReference>
<evidence type="ECO:0000256" key="4">
    <source>
        <dbReference type="ARBA" id="ARBA00012944"/>
    </source>
</evidence>
<evidence type="ECO:0000256" key="6">
    <source>
        <dbReference type="ARBA" id="ARBA00022692"/>
    </source>
</evidence>
<keyword evidence="10" id="KW-0813">Transport</keyword>
<dbReference type="GO" id="GO:0015990">
    <property type="term" value="P:electron transport coupled proton transport"/>
    <property type="evidence" value="ECO:0007669"/>
    <property type="project" value="TreeGrafter"/>
</dbReference>
<protein>
    <recommendedName>
        <fullName evidence="5 10">NADH-ubiquinone oxidoreductase chain 4</fullName>
        <ecNumber evidence="4 10">7.1.1.2</ecNumber>
    </recommendedName>
</protein>
<feature type="transmembrane region" description="Helical" evidence="10">
    <location>
        <begin position="215"/>
        <end position="237"/>
    </location>
</feature>
<feature type="transmembrane region" description="Helical" evidence="10">
    <location>
        <begin position="331"/>
        <end position="355"/>
    </location>
</feature>
<organism evidence="12">
    <name type="scientific">Discosoma nummiforme</name>
    <dbReference type="NCBI Taxonomy" id="446316"/>
    <lineage>
        <taxon>Eukaryota</taxon>
        <taxon>Metazoa</taxon>
        <taxon>Cnidaria</taxon>
        <taxon>Anthozoa</taxon>
        <taxon>Hexacorallia</taxon>
        <taxon>Corallimorpharia</taxon>
        <taxon>Discosomidae</taxon>
        <taxon>Discosoma</taxon>
    </lineage>
</organism>
<feature type="transmembrane region" description="Helical" evidence="10">
    <location>
        <begin position="6"/>
        <end position="24"/>
    </location>
</feature>
<feature type="transmembrane region" description="Helical" evidence="10">
    <location>
        <begin position="119"/>
        <end position="137"/>
    </location>
</feature>
<evidence type="ECO:0000256" key="7">
    <source>
        <dbReference type="ARBA" id="ARBA00022989"/>
    </source>
</evidence>
<comment type="catalytic activity">
    <reaction evidence="9 10">
        <text>a ubiquinone + NADH + 5 H(+)(in) = a ubiquinol + NAD(+) + 4 H(+)(out)</text>
        <dbReference type="Rhea" id="RHEA:29091"/>
        <dbReference type="Rhea" id="RHEA-COMP:9565"/>
        <dbReference type="Rhea" id="RHEA-COMP:9566"/>
        <dbReference type="ChEBI" id="CHEBI:15378"/>
        <dbReference type="ChEBI" id="CHEBI:16389"/>
        <dbReference type="ChEBI" id="CHEBI:17976"/>
        <dbReference type="ChEBI" id="CHEBI:57540"/>
        <dbReference type="ChEBI" id="CHEBI:57945"/>
        <dbReference type="EC" id="7.1.1.2"/>
    </reaction>
</comment>
<dbReference type="GO" id="GO:0008137">
    <property type="term" value="F:NADH dehydrogenase (ubiquinone) activity"/>
    <property type="evidence" value="ECO:0007669"/>
    <property type="project" value="UniProtKB-UniRule"/>
</dbReference>
<feature type="transmembrane region" description="Helical" evidence="10">
    <location>
        <begin position="308"/>
        <end position="325"/>
    </location>
</feature>
<comment type="similarity">
    <text evidence="3 10">Belongs to the complex I subunit 4 family.</text>
</comment>
<geneLocation type="mitochondrion" evidence="12"/>
<evidence type="ECO:0000256" key="9">
    <source>
        <dbReference type="ARBA" id="ARBA00049551"/>
    </source>
</evidence>
<keyword evidence="10" id="KW-0520">NAD</keyword>
<dbReference type="GO" id="GO:0042773">
    <property type="term" value="P:ATP synthesis coupled electron transport"/>
    <property type="evidence" value="ECO:0007669"/>
    <property type="project" value="InterPro"/>
</dbReference>
<evidence type="ECO:0000256" key="8">
    <source>
        <dbReference type="ARBA" id="ARBA00023136"/>
    </source>
</evidence>
<name>A0A0F7DYU1_9CNID</name>
<dbReference type="PANTHER" id="PTHR43507:SF1">
    <property type="entry name" value="NADH-UBIQUINONE OXIDOREDUCTASE CHAIN 4"/>
    <property type="match status" value="1"/>
</dbReference>
<dbReference type="InterPro" id="IPR001750">
    <property type="entry name" value="ND/Mrp_TM"/>
</dbReference>
<accession>A0A0F7DYU1</accession>
<dbReference type="PRINTS" id="PR01437">
    <property type="entry name" value="NUOXDRDTASE4"/>
</dbReference>
<dbReference type="GeneID" id="24287937"/>
<feature type="transmembrane region" description="Helical" evidence="10">
    <location>
        <begin position="454"/>
        <end position="477"/>
    </location>
</feature>
<evidence type="ECO:0000256" key="2">
    <source>
        <dbReference type="ARBA" id="ARBA00004141"/>
    </source>
</evidence>
<dbReference type="CTD" id="4538"/>
<sequence length="491" mass="54649">MFCLKNGLNLVFFLLFMGVAYVMGMPREERDQLKKAGLEWGLAILVCTLVLWSAFDAEGQFQIINQIDWILSPILNFQWGLVILALDGVSLFFFILTALLIPICILISRKSIKYLFKEFLLCLLFLEALLIGVFLVLDLLLFYILFEGILIPMFLLIGVWGSREEKVRASYYFFFYTFAGSVFMLFGIFQLYRNIGTTDYQILLNIQLPFCAQKWILVGVFFSLAVKIPQIPFHIWLPQAHVEAPVSGSVILAGILLKLGGYGFLRFSWAILPAASEYLAPLIVMLGVVAIIYGSLITCRQVDFKRLIAYSSVAHMGLVPLGLFSHTIEGLVAAVFMMLAHGFVSSALFIAITYLYERHHTRLIKYYRGATLTMPIFVIIMMILSLTNMGIPLSCNFVGELFSLLAAVEYNLGLGVLVTSGMVWSAAYSLYLYNRISLGGGSNYLLFTRDLNRGELLAVSPLVIGIGGGGIIPSIIIDPVKNAIVFSPGGV</sequence>
<keyword evidence="10 12" id="KW-0496">Mitochondrion</keyword>
<feature type="transmembrane region" description="Helical" evidence="10">
    <location>
        <begin position="367"/>
        <end position="391"/>
    </location>
</feature>
<feature type="domain" description="NADH:quinone oxidoreductase/Mrp antiporter transmembrane" evidence="11">
    <location>
        <begin position="138"/>
        <end position="418"/>
    </location>
</feature>
<feature type="transmembrane region" description="Helical" evidence="10">
    <location>
        <begin position="143"/>
        <end position="161"/>
    </location>
</feature>
<feature type="transmembrane region" description="Helical" evidence="10">
    <location>
        <begin position="79"/>
        <end position="107"/>
    </location>
</feature>
<feature type="transmembrane region" description="Helical" evidence="10">
    <location>
        <begin position="278"/>
        <end position="296"/>
    </location>
</feature>
<dbReference type="InterPro" id="IPR010227">
    <property type="entry name" value="NADH_Q_OxRdtase_chainM/4"/>
</dbReference>
<evidence type="ECO:0000256" key="10">
    <source>
        <dbReference type="RuleBase" id="RU003297"/>
    </source>
</evidence>
<keyword evidence="10" id="KW-0830">Ubiquinone</keyword>
<dbReference type="EMBL" id="KP938434">
    <property type="protein sequence ID" value="AKF78548.1"/>
    <property type="molecule type" value="Genomic_DNA"/>
</dbReference>
<dbReference type="PANTHER" id="PTHR43507">
    <property type="entry name" value="NADH-UBIQUINONE OXIDOREDUCTASE CHAIN 4"/>
    <property type="match status" value="1"/>
</dbReference>
<comment type="function">
    <text evidence="1">Core subunit of the mitochondrial membrane respiratory chain NADH dehydrogenase (Complex I) that is believed to belong to the minimal assembly required for catalysis. Complex I functions in the transfer of electrons from NADH to the respiratory chain. The immediate electron acceptor for the enzyme is believed to be ubiquinone.</text>
</comment>
<evidence type="ECO:0000256" key="1">
    <source>
        <dbReference type="ARBA" id="ARBA00003257"/>
    </source>
</evidence>
<evidence type="ECO:0000256" key="5">
    <source>
        <dbReference type="ARBA" id="ARBA00021006"/>
    </source>
</evidence>
<reference evidence="12" key="2">
    <citation type="submission" date="2015-03" db="EMBL/GenBank/DDBJ databases">
        <authorList>
            <person name="Lin M.-F."/>
            <person name="Kirahara M.V."/>
            <person name="Luo H."/>
            <person name="Tracey D."/>
            <person name="Geller J."/>
            <person name="Fukami H."/>
            <person name="Miller D.J."/>
            <person name="Chen C.A."/>
        </authorList>
    </citation>
    <scope>NUCLEOTIDE SEQUENCE</scope>
</reference>
<keyword evidence="10" id="KW-0249">Electron transport</keyword>
<reference evidence="12" key="1">
    <citation type="journal article" date="2014" name="Genome Biol. Evol.">
        <title>Mitochondrial genome rearrangements in the scleractinia/corallimorpharia complex: implications for coral phylogeny.</title>
        <authorList>
            <person name="Lin M.F."/>
            <person name="Kitahara M.V."/>
            <person name="Luo H."/>
            <person name="Tracey D."/>
            <person name="Geller J."/>
            <person name="Fukami H."/>
            <person name="Miller D.J."/>
            <person name="Chen C.A."/>
        </authorList>
    </citation>
    <scope>NUCLEOTIDE SEQUENCE</scope>
</reference>
<feature type="transmembrane region" description="Helical" evidence="10">
    <location>
        <begin position="411"/>
        <end position="433"/>
    </location>
</feature>
<comment type="subcellular location">
    <subcellularLocation>
        <location evidence="2">Membrane</location>
        <topology evidence="2">Multi-pass membrane protein</topology>
    </subcellularLocation>
    <subcellularLocation>
        <location evidence="10">Mitochondrion membrane</location>
        <topology evidence="10">Multi-pass membrane protein</topology>
    </subcellularLocation>
</comment>
<dbReference type="GO" id="GO:0031966">
    <property type="term" value="C:mitochondrial membrane"/>
    <property type="evidence" value="ECO:0007669"/>
    <property type="project" value="UniProtKB-SubCell"/>
</dbReference>
<comment type="function">
    <text evidence="10">Core subunit of the mitochondrial membrane respiratory chain NADH dehydrogenase (Complex I) which catalyzes electron transfer from NADH through the respiratory chain, using ubiquinone as an electron acceptor. Essential for the catalytic activity and assembly of complex I.</text>
</comment>
<dbReference type="AlphaFoldDB" id="A0A0F7DYU1"/>
<dbReference type="InterPro" id="IPR003918">
    <property type="entry name" value="NADH_UbQ_OxRdtase"/>
</dbReference>
<feature type="transmembrane region" description="Helical" evidence="10">
    <location>
        <begin position="249"/>
        <end position="272"/>
    </location>
</feature>